<dbReference type="AlphaFoldDB" id="A0A917IVQ7"/>
<dbReference type="EMBL" id="BMIB01000002">
    <property type="protein sequence ID" value="GGH64605.1"/>
    <property type="molecule type" value="Genomic_DNA"/>
</dbReference>
<evidence type="ECO:0000313" key="6">
    <source>
        <dbReference type="Proteomes" id="UP000627292"/>
    </source>
</evidence>
<evidence type="ECO:0000313" key="5">
    <source>
        <dbReference type="EMBL" id="GGH64605.1"/>
    </source>
</evidence>
<dbReference type="PANTHER" id="PTHR31339:SF0">
    <property type="entry name" value="PECTIN LYASE-LIKE SUPERFAMILY PROTEIN"/>
    <property type="match status" value="1"/>
</dbReference>
<dbReference type="GO" id="GO:0004650">
    <property type="term" value="F:polygalacturonase activity"/>
    <property type="evidence" value="ECO:0007669"/>
    <property type="project" value="InterPro"/>
</dbReference>
<sequence length="508" mass="55003">MQPADGVVPDGFVLTKTCYMRKLSCILILLLAGAGRLALAQTRTASFVITAYGAKGDGKTDDAAAIQKAINAASAAGGGTVVVPSGRVFMAGPFDLKSNVEFYVSANATVLANPSEKVYTRSAFRDNKGEGTIWIGGEKLKNVSLSGTGTLDGNGISFMGAELDDSYVLKPFNVVDPRPHLLTIVGGENIRIRDLQIRNSAYWTVHLIGCNDVTIDNITLLNSLKVRNSDGIDLDHSKNVRISNCFIESGDDCICLKNRREYEEFGACENITVTNCTMTSRSCAIKIGSENMDRISHVVINNCIIRAANRGIGIQNRDEGTVSQVIFSNIIVESHLFSDVWWGKSEPIYVTAYRRATGNHKDAGWRFPKGQIEGRVGLVSDITFSNIKCTGENGVYVGAESADKIKNIVFDQVDMTIQKTTAIPGGVYDRRPAQVEGLLKGRTSGFYLDKAADIIIRNSSVTWAGKLPDYFGHVLESHDVTGIVTANLKGEAAFPGKLEAVKDYTVHP</sequence>
<dbReference type="Proteomes" id="UP000627292">
    <property type="component" value="Unassembled WGS sequence"/>
</dbReference>
<dbReference type="PANTHER" id="PTHR31339">
    <property type="entry name" value="PECTIN LYASE-RELATED"/>
    <property type="match status" value="1"/>
</dbReference>
<evidence type="ECO:0000256" key="1">
    <source>
        <dbReference type="ARBA" id="ARBA00008834"/>
    </source>
</evidence>
<proteinExistence type="inferred from homology"/>
<dbReference type="SUPFAM" id="SSF51126">
    <property type="entry name" value="Pectin lyase-like"/>
    <property type="match status" value="1"/>
</dbReference>
<keyword evidence="2 4" id="KW-0378">Hydrolase</keyword>
<name>A0A917IVQ7_9BACT</name>
<evidence type="ECO:0000256" key="4">
    <source>
        <dbReference type="RuleBase" id="RU361169"/>
    </source>
</evidence>
<dbReference type="SMART" id="SM00710">
    <property type="entry name" value="PbH1"/>
    <property type="match status" value="6"/>
</dbReference>
<reference evidence="5" key="2">
    <citation type="submission" date="2020-09" db="EMBL/GenBank/DDBJ databases">
        <authorList>
            <person name="Sun Q."/>
            <person name="Zhou Y."/>
        </authorList>
    </citation>
    <scope>NUCLEOTIDE SEQUENCE</scope>
    <source>
        <strain evidence="5">CGMCC 1.15290</strain>
    </source>
</reference>
<accession>A0A917IVQ7</accession>
<dbReference type="GO" id="GO:0005975">
    <property type="term" value="P:carbohydrate metabolic process"/>
    <property type="evidence" value="ECO:0007669"/>
    <property type="project" value="InterPro"/>
</dbReference>
<keyword evidence="6" id="KW-1185">Reference proteome</keyword>
<gene>
    <name evidence="5" type="ORF">GCM10011379_16850</name>
</gene>
<reference evidence="5" key="1">
    <citation type="journal article" date="2014" name="Int. J. Syst. Evol. Microbiol.">
        <title>Complete genome sequence of Corynebacterium casei LMG S-19264T (=DSM 44701T), isolated from a smear-ripened cheese.</title>
        <authorList>
            <consortium name="US DOE Joint Genome Institute (JGI-PGF)"/>
            <person name="Walter F."/>
            <person name="Albersmeier A."/>
            <person name="Kalinowski J."/>
            <person name="Ruckert C."/>
        </authorList>
    </citation>
    <scope>NUCLEOTIDE SEQUENCE</scope>
    <source>
        <strain evidence="5">CGMCC 1.15290</strain>
    </source>
</reference>
<evidence type="ECO:0000256" key="3">
    <source>
        <dbReference type="ARBA" id="ARBA00023295"/>
    </source>
</evidence>
<dbReference type="Gene3D" id="2.160.20.10">
    <property type="entry name" value="Single-stranded right-handed beta-helix, Pectin lyase-like"/>
    <property type="match status" value="1"/>
</dbReference>
<comment type="caution">
    <text evidence="5">The sequence shown here is derived from an EMBL/GenBank/DDBJ whole genome shotgun (WGS) entry which is preliminary data.</text>
</comment>
<evidence type="ECO:0000256" key="2">
    <source>
        <dbReference type="ARBA" id="ARBA00022801"/>
    </source>
</evidence>
<dbReference type="InterPro" id="IPR051801">
    <property type="entry name" value="GH28_Enzymes"/>
</dbReference>
<comment type="similarity">
    <text evidence="1 4">Belongs to the glycosyl hydrolase 28 family.</text>
</comment>
<keyword evidence="3 4" id="KW-0326">Glycosidase</keyword>
<dbReference type="Pfam" id="PF00295">
    <property type="entry name" value="Glyco_hydro_28"/>
    <property type="match status" value="1"/>
</dbReference>
<dbReference type="InterPro" id="IPR000743">
    <property type="entry name" value="Glyco_hydro_28"/>
</dbReference>
<dbReference type="InterPro" id="IPR011050">
    <property type="entry name" value="Pectin_lyase_fold/virulence"/>
</dbReference>
<dbReference type="InterPro" id="IPR006626">
    <property type="entry name" value="PbH1"/>
</dbReference>
<organism evidence="5 6">
    <name type="scientific">Filimonas zeae</name>
    <dbReference type="NCBI Taxonomy" id="1737353"/>
    <lineage>
        <taxon>Bacteria</taxon>
        <taxon>Pseudomonadati</taxon>
        <taxon>Bacteroidota</taxon>
        <taxon>Chitinophagia</taxon>
        <taxon>Chitinophagales</taxon>
        <taxon>Chitinophagaceae</taxon>
        <taxon>Filimonas</taxon>
    </lineage>
</organism>
<protein>
    <submittedName>
        <fullName evidence="5">Endopolygalacturonase</fullName>
    </submittedName>
</protein>
<dbReference type="InterPro" id="IPR012334">
    <property type="entry name" value="Pectin_lyas_fold"/>
</dbReference>